<proteinExistence type="predicted"/>
<dbReference type="InterPro" id="IPR003593">
    <property type="entry name" value="AAA+_ATPase"/>
</dbReference>
<dbReference type="GO" id="GO:0005886">
    <property type="term" value="C:plasma membrane"/>
    <property type="evidence" value="ECO:0007669"/>
    <property type="project" value="UniProtKB-SubCell"/>
</dbReference>
<feature type="transmembrane region" description="Helical" evidence="7">
    <location>
        <begin position="20"/>
        <end position="40"/>
    </location>
</feature>
<dbReference type="Gene3D" id="1.20.1560.10">
    <property type="entry name" value="ABC transporter type 1, transmembrane domain"/>
    <property type="match status" value="1"/>
</dbReference>
<evidence type="ECO:0000256" key="4">
    <source>
        <dbReference type="ARBA" id="ARBA00022840"/>
    </source>
</evidence>
<dbReference type="InterPro" id="IPR005898">
    <property type="entry name" value="Cyc_pep_transpt_SyrD/YojI"/>
</dbReference>
<dbReference type="InterPro" id="IPR036640">
    <property type="entry name" value="ABC1_TM_sf"/>
</dbReference>
<evidence type="ECO:0000256" key="3">
    <source>
        <dbReference type="ARBA" id="ARBA00022741"/>
    </source>
</evidence>
<evidence type="ECO:0000259" key="9">
    <source>
        <dbReference type="PROSITE" id="PS50929"/>
    </source>
</evidence>
<dbReference type="PROSITE" id="PS50929">
    <property type="entry name" value="ABC_TM1F"/>
    <property type="match status" value="1"/>
</dbReference>
<evidence type="ECO:0000256" key="1">
    <source>
        <dbReference type="ARBA" id="ARBA00004651"/>
    </source>
</evidence>
<feature type="transmembrane region" description="Helical" evidence="7">
    <location>
        <begin position="52"/>
        <end position="71"/>
    </location>
</feature>
<sequence length="544" mass="62464">MKLIQFLDREATESYSQVMLIAAISGMANSLLIGIINHATEAVANQEDLTQYFLLYMIAFALFLYGQWYAFERAILIIENAIFRVRTRLTGKVRQVELAFMEKMGANTLYGRLTQNDTLISQSIPMIVGNFQMFSLMVFSLLYLGYISPISFVMTLAAMGLGVMYFMTQSRFIKNSLQNVRQKEQIYFKSISHLVNGFKEIKVNQQKGRDLLQRIATVSTEAQDIKSAVRKRESRLWGFGRLFIYVLLPIVVFIVPNFSHEHAGNIFKISATLLFLIGPTTMLTNMIPLMNRVNMAIEDLFTLEQEMDETIAHAHQNELVDKARQNFQCIKIDNISFTYPSSKGTAFSAGPFNEEVHAGELLFIIGGNGSGKSTFLKLLTGLYYPNQGGLYLDNTLIDDSNYPYYRNLFSIIFTDFHLFDKFYGVADIDVEKVNYWLEKMRMQHKVKYQDDGFTSTDLSTGQRKRLAFIAAMLEDKPILVIDEFAADQDPQFRQYFYEELLGEVRDMGKTIIAVTHDDHYFHVADRVWKMDEGRIELHTASKET</sequence>
<evidence type="ECO:0000313" key="10">
    <source>
        <dbReference type="EMBL" id="EIJ36869.1"/>
    </source>
</evidence>
<evidence type="ECO:0000256" key="5">
    <source>
        <dbReference type="ARBA" id="ARBA00022989"/>
    </source>
</evidence>
<dbReference type="InterPro" id="IPR027417">
    <property type="entry name" value="P-loop_NTPase"/>
</dbReference>
<feature type="transmembrane region" description="Helical" evidence="7">
    <location>
        <begin position="267"/>
        <end position="287"/>
    </location>
</feature>
<evidence type="ECO:0000256" key="2">
    <source>
        <dbReference type="ARBA" id="ARBA00022692"/>
    </source>
</evidence>
<dbReference type="InterPro" id="IPR003439">
    <property type="entry name" value="ABC_transporter-like_ATP-bd"/>
</dbReference>
<dbReference type="AlphaFoldDB" id="A0A656HNE5"/>
<dbReference type="OrthoDB" id="9760776at2"/>
<evidence type="ECO:0000313" key="11">
    <source>
        <dbReference type="Proteomes" id="UP000005317"/>
    </source>
</evidence>
<dbReference type="GO" id="GO:1904680">
    <property type="term" value="F:peptide transmembrane transporter activity"/>
    <property type="evidence" value="ECO:0007669"/>
    <property type="project" value="InterPro"/>
</dbReference>
<comment type="subcellular location">
    <subcellularLocation>
        <location evidence="1">Cell membrane</location>
        <topology evidence="1">Multi-pass membrane protein</topology>
    </subcellularLocation>
</comment>
<feature type="domain" description="ABC transporter" evidence="8">
    <location>
        <begin position="330"/>
        <end position="544"/>
    </location>
</feature>
<keyword evidence="11" id="KW-1185">Reference proteome</keyword>
<feature type="transmembrane region" description="Helical" evidence="7">
    <location>
        <begin position="236"/>
        <end position="255"/>
    </location>
</feature>
<keyword evidence="2 7" id="KW-0812">Transmembrane</keyword>
<accession>A0A656HNE5</accession>
<feature type="domain" description="ABC transmembrane type-1" evidence="9">
    <location>
        <begin position="19"/>
        <end position="292"/>
    </location>
</feature>
<dbReference type="PROSITE" id="PS50893">
    <property type="entry name" value="ABC_TRANSPORTER_2"/>
    <property type="match status" value="1"/>
</dbReference>
<reference evidence="11" key="1">
    <citation type="journal article" date="2011" name="Stand. Genomic Sci.">
        <title>Genome sequence of the filamentous, gliding Thiothrix nivea neotype strain (JP2(T)).</title>
        <authorList>
            <person name="Lapidus A."/>
            <person name="Nolan M."/>
            <person name="Lucas S."/>
            <person name="Glavina Del Rio T."/>
            <person name="Tice H."/>
            <person name="Cheng J.F."/>
            <person name="Tapia R."/>
            <person name="Han C."/>
            <person name="Goodwin L."/>
            <person name="Pitluck S."/>
            <person name="Liolios K."/>
            <person name="Pagani I."/>
            <person name="Ivanova N."/>
            <person name="Huntemann M."/>
            <person name="Mavromatis K."/>
            <person name="Mikhailova N."/>
            <person name="Pati A."/>
            <person name="Chen A."/>
            <person name="Palaniappan K."/>
            <person name="Land M."/>
            <person name="Brambilla E.M."/>
            <person name="Rohde M."/>
            <person name="Abt B."/>
            <person name="Verbarg S."/>
            <person name="Goker M."/>
            <person name="Bristow J."/>
            <person name="Eisen J.A."/>
            <person name="Markowitz V."/>
            <person name="Hugenholtz P."/>
            <person name="Kyrpides N.C."/>
            <person name="Klenk H.P."/>
            <person name="Woyke T."/>
        </authorList>
    </citation>
    <scope>NUCLEOTIDE SEQUENCE [LARGE SCALE GENOMIC DNA]</scope>
    <source>
        <strain evidence="11">ATCC 35100 / DSM 5205 / JP2</strain>
    </source>
</reference>
<dbReference type="Proteomes" id="UP000005317">
    <property type="component" value="Unassembled WGS sequence"/>
</dbReference>
<dbReference type="SMART" id="SM00382">
    <property type="entry name" value="AAA"/>
    <property type="match status" value="1"/>
</dbReference>
<keyword evidence="4" id="KW-0067">ATP-binding</keyword>
<keyword evidence="3" id="KW-0547">Nucleotide-binding</keyword>
<evidence type="ECO:0000259" key="8">
    <source>
        <dbReference type="PROSITE" id="PS50893"/>
    </source>
</evidence>
<dbReference type="EMBL" id="JH651384">
    <property type="protein sequence ID" value="EIJ36869.1"/>
    <property type="molecule type" value="Genomic_DNA"/>
</dbReference>
<dbReference type="GO" id="GO:0015833">
    <property type="term" value="P:peptide transport"/>
    <property type="evidence" value="ECO:0007669"/>
    <property type="project" value="InterPro"/>
</dbReference>
<keyword evidence="6 7" id="KW-0472">Membrane</keyword>
<dbReference type="PANTHER" id="PTHR24221">
    <property type="entry name" value="ATP-BINDING CASSETTE SUB-FAMILY B"/>
    <property type="match status" value="1"/>
</dbReference>
<dbReference type="SUPFAM" id="SSF90123">
    <property type="entry name" value="ABC transporter transmembrane region"/>
    <property type="match status" value="1"/>
</dbReference>
<dbReference type="Pfam" id="PF00005">
    <property type="entry name" value="ABC_tran"/>
    <property type="match status" value="1"/>
</dbReference>
<dbReference type="RefSeq" id="WP_002710733.1">
    <property type="nucleotide sequence ID" value="NZ_JH651384.1"/>
</dbReference>
<evidence type="ECO:0000256" key="7">
    <source>
        <dbReference type="SAM" id="Phobius"/>
    </source>
</evidence>
<feature type="transmembrane region" description="Helical" evidence="7">
    <location>
        <begin position="150"/>
        <end position="168"/>
    </location>
</feature>
<dbReference type="InterPro" id="IPR011527">
    <property type="entry name" value="ABC1_TM_dom"/>
</dbReference>
<dbReference type="PANTHER" id="PTHR24221:SF503">
    <property type="entry name" value="MITOCHONDRIAL POTASSIUM CHANNEL ATP-BINDING SUBUNIT"/>
    <property type="match status" value="1"/>
</dbReference>
<dbReference type="NCBIfam" id="TIGR01194">
    <property type="entry name" value="cyc_pep_trnsptr"/>
    <property type="match status" value="1"/>
</dbReference>
<dbReference type="Gene3D" id="3.40.50.300">
    <property type="entry name" value="P-loop containing nucleotide triphosphate hydrolases"/>
    <property type="match status" value="1"/>
</dbReference>
<dbReference type="CDD" id="cd03228">
    <property type="entry name" value="ABCC_MRP_Like"/>
    <property type="match status" value="1"/>
</dbReference>
<dbReference type="GO" id="GO:0016887">
    <property type="term" value="F:ATP hydrolysis activity"/>
    <property type="evidence" value="ECO:0007669"/>
    <property type="project" value="InterPro"/>
</dbReference>
<dbReference type="GO" id="GO:0005524">
    <property type="term" value="F:ATP binding"/>
    <property type="evidence" value="ECO:0007669"/>
    <property type="project" value="UniProtKB-KW"/>
</dbReference>
<protein>
    <submittedName>
        <fullName evidence="10">Cyclic peptide transporter</fullName>
    </submittedName>
</protein>
<dbReference type="GO" id="GO:0140359">
    <property type="term" value="F:ABC-type transporter activity"/>
    <property type="evidence" value="ECO:0007669"/>
    <property type="project" value="InterPro"/>
</dbReference>
<gene>
    <name evidence="10" type="ORF">Thini_4389</name>
</gene>
<evidence type="ECO:0000256" key="6">
    <source>
        <dbReference type="ARBA" id="ARBA00023136"/>
    </source>
</evidence>
<dbReference type="InterPro" id="IPR039421">
    <property type="entry name" value="Type_1_exporter"/>
</dbReference>
<organism evidence="10 11">
    <name type="scientific">Thiothrix nivea (strain ATCC 35100 / DSM 5205 / JP2)</name>
    <dbReference type="NCBI Taxonomy" id="870187"/>
    <lineage>
        <taxon>Bacteria</taxon>
        <taxon>Pseudomonadati</taxon>
        <taxon>Pseudomonadota</taxon>
        <taxon>Gammaproteobacteria</taxon>
        <taxon>Thiotrichales</taxon>
        <taxon>Thiotrichaceae</taxon>
        <taxon>Thiothrix</taxon>
    </lineage>
</organism>
<name>A0A656HNE5_THINJ</name>
<dbReference type="SUPFAM" id="SSF52540">
    <property type="entry name" value="P-loop containing nucleoside triphosphate hydrolases"/>
    <property type="match status" value="1"/>
</dbReference>
<keyword evidence="5 7" id="KW-1133">Transmembrane helix</keyword>